<evidence type="ECO:0000256" key="1">
    <source>
        <dbReference type="SAM" id="MobiDB-lite"/>
    </source>
</evidence>
<accession>A0A8S5VM00</accession>
<evidence type="ECO:0000313" key="2">
    <source>
        <dbReference type="EMBL" id="DAG92008.1"/>
    </source>
</evidence>
<organism evidence="2">
    <name type="scientific">Ackermannviridae sp</name>
    <dbReference type="NCBI Taxonomy" id="2831612"/>
    <lineage>
        <taxon>Viruses</taxon>
        <taxon>Duplodnaviria</taxon>
        <taxon>Heunggongvirae</taxon>
        <taxon>Uroviricota</taxon>
        <taxon>Caudoviricetes</taxon>
        <taxon>Pantevenvirales</taxon>
        <taxon>Ackermannviridae</taxon>
    </lineage>
</organism>
<reference evidence="2" key="1">
    <citation type="journal article" date="2021" name="Proc. Natl. Acad. Sci. U.S.A.">
        <title>A Catalog of Tens of Thousands of Viruses from Human Metagenomes Reveals Hidden Associations with Chronic Diseases.</title>
        <authorList>
            <person name="Tisza M.J."/>
            <person name="Buck C.B."/>
        </authorList>
    </citation>
    <scope>NUCLEOTIDE SEQUENCE</scope>
    <source>
        <strain evidence="2">CtchT39</strain>
    </source>
</reference>
<name>A0A8S5VM00_9CAUD</name>
<protein>
    <submittedName>
        <fullName evidence="2">Uncharacterized protein</fullName>
    </submittedName>
</protein>
<proteinExistence type="predicted"/>
<sequence>MRNKTSTADRGAGINTAEHRGTARYTKRQPAISVRTIQGKKRCGLALPATGETGTA</sequence>
<dbReference type="EMBL" id="BK035299">
    <property type="protein sequence ID" value="DAG92008.1"/>
    <property type="molecule type" value="Genomic_DNA"/>
</dbReference>
<feature type="region of interest" description="Disordered" evidence="1">
    <location>
        <begin position="1"/>
        <end position="29"/>
    </location>
</feature>